<dbReference type="Proteomes" id="UP000265080">
    <property type="component" value="Chromosome 17"/>
</dbReference>
<dbReference type="Ensembl" id="ENSAPET00000004883.1">
    <property type="protein sequence ID" value="ENSAPEP00000004758.1"/>
    <property type="gene ID" value="ENSAPEG00000003422.1"/>
</dbReference>
<name>A0A3P8RVT4_AMPPE</name>
<accession>A0A3P8RVT4</accession>
<dbReference type="SMART" id="SM00034">
    <property type="entry name" value="CLECT"/>
    <property type="match status" value="1"/>
</dbReference>
<feature type="domain" description="C-type lectin" evidence="1">
    <location>
        <begin position="39"/>
        <end position="145"/>
    </location>
</feature>
<dbReference type="OMA" id="HLINTGP"/>
<dbReference type="GeneTree" id="ENSGT00940000177185"/>
<dbReference type="PANTHER" id="PTHR45784">
    <property type="entry name" value="C-TYPE LECTIN DOMAIN FAMILY 20 MEMBER A-RELATED"/>
    <property type="match status" value="1"/>
</dbReference>
<dbReference type="Gene3D" id="3.10.100.10">
    <property type="entry name" value="Mannose-Binding Protein A, subunit A"/>
    <property type="match status" value="1"/>
</dbReference>
<proteinExistence type="predicted"/>
<dbReference type="PANTHER" id="PTHR45784:SF5">
    <property type="entry name" value="C-TYPE LECTIN DOMAIN FAMILY 20 MEMBER A-RELATED"/>
    <property type="match status" value="1"/>
</dbReference>
<dbReference type="InterPro" id="IPR016186">
    <property type="entry name" value="C-type_lectin-like/link_sf"/>
</dbReference>
<dbReference type="AlphaFoldDB" id="A0A3P8RVT4"/>
<reference evidence="2" key="3">
    <citation type="submission" date="2025-09" db="UniProtKB">
        <authorList>
            <consortium name="Ensembl"/>
        </authorList>
    </citation>
    <scope>IDENTIFICATION</scope>
</reference>
<evidence type="ECO:0000313" key="3">
    <source>
        <dbReference type="Proteomes" id="UP000265080"/>
    </source>
</evidence>
<organism evidence="2 3">
    <name type="scientific">Amphiprion percula</name>
    <name type="common">Orange clownfish</name>
    <name type="synonym">Lutjanus percula</name>
    <dbReference type="NCBI Taxonomy" id="161767"/>
    <lineage>
        <taxon>Eukaryota</taxon>
        <taxon>Metazoa</taxon>
        <taxon>Chordata</taxon>
        <taxon>Craniata</taxon>
        <taxon>Vertebrata</taxon>
        <taxon>Euteleostomi</taxon>
        <taxon>Actinopterygii</taxon>
        <taxon>Neopterygii</taxon>
        <taxon>Teleostei</taxon>
        <taxon>Neoteleostei</taxon>
        <taxon>Acanthomorphata</taxon>
        <taxon>Ovalentaria</taxon>
        <taxon>Pomacentridae</taxon>
        <taxon>Amphiprion</taxon>
    </lineage>
</organism>
<dbReference type="SUPFAM" id="SSF56436">
    <property type="entry name" value="C-type lectin-like"/>
    <property type="match status" value="1"/>
</dbReference>
<dbReference type="InterPro" id="IPR001304">
    <property type="entry name" value="C-type_lectin-like"/>
</dbReference>
<sequence>QDSHLRFYCLYCNLLTGHIIHLINTGPFAWLKASCLKEYHFTQLTWSEAQSYCRQHHNDLASIRSEEEKSTIQSTLTATRLQKVWIGLYRDPWAFWSDNSTSTFTNWGTGQPNNYGSKQFHGRFSLVSGKWDDSENSQRQPFFCYKGEVENASAVSCHCHVKC</sequence>
<reference evidence="2" key="2">
    <citation type="submission" date="2025-08" db="UniProtKB">
        <authorList>
            <consortium name="Ensembl"/>
        </authorList>
    </citation>
    <scope>IDENTIFICATION</scope>
</reference>
<keyword evidence="3" id="KW-1185">Reference proteome</keyword>
<protein>
    <recommendedName>
        <fullName evidence="1">C-type lectin domain-containing protein</fullName>
    </recommendedName>
</protein>
<dbReference type="InterPro" id="IPR016187">
    <property type="entry name" value="CTDL_fold"/>
</dbReference>
<reference evidence="2 3" key="1">
    <citation type="submission" date="2018-03" db="EMBL/GenBank/DDBJ databases">
        <title>Finding Nemo's genes: A chromosome-scale reference assembly of the genome of the orange clownfish Amphiprion percula.</title>
        <authorList>
            <person name="Lehmann R."/>
        </authorList>
    </citation>
    <scope>NUCLEOTIDE SEQUENCE</scope>
</reference>
<evidence type="ECO:0000313" key="2">
    <source>
        <dbReference type="Ensembl" id="ENSAPEP00000004758.1"/>
    </source>
</evidence>
<evidence type="ECO:0000259" key="1">
    <source>
        <dbReference type="PROSITE" id="PS50041"/>
    </source>
</evidence>
<dbReference type="Pfam" id="PF00059">
    <property type="entry name" value="Lectin_C"/>
    <property type="match status" value="1"/>
</dbReference>
<dbReference type="PROSITE" id="PS50041">
    <property type="entry name" value="C_TYPE_LECTIN_2"/>
    <property type="match status" value="1"/>
</dbReference>
<dbReference type="STRING" id="161767.ENSAPEP00000004758"/>